<evidence type="ECO:0000313" key="1">
    <source>
        <dbReference type="EMBL" id="AUX35548.1"/>
    </source>
</evidence>
<accession>A0A4P2QZ03</accession>
<reference evidence="1 2" key="1">
    <citation type="submission" date="2015-09" db="EMBL/GenBank/DDBJ databases">
        <title>Sorangium comparison.</title>
        <authorList>
            <person name="Zaburannyi N."/>
            <person name="Bunk B."/>
            <person name="Overmann J."/>
            <person name="Mueller R."/>
        </authorList>
    </citation>
    <scope>NUCLEOTIDE SEQUENCE [LARGE SCALE GENOMIC DNA]</scope>
    <source>
        <strain evidence="1 2">So ce836</strain>
    </source>
</reference>
<sequence length="252" mass="26633">MARSGRHRRERAHDTLGVVAREGRDRDAAGDQVHVAVEPVGVLLHAALWLHVVGVHAREFARGPQLAELLEGDLLRCRAVAGDDLRLCGASTTASMTSRSALRSRIAARSSSATIASRVTLRDARSRAARSATSSLRSPACFLISFGSRGNSRGRCRRCGRARRAVRRRCRSSPSVSAACSPSTALRGHAHACGGPPACGPARGRPLRAPPSAEAAVAEVETSGSDTAIYLLYGPVRAQAPHPGAAWDHHNP</sequence>
<proteinExistence type="predicted"/>
<dbReference type="Proteomes" id="UP000295497">
    <property type="component" value="Chromosome"/>
</dbReference>
<organism evidence="1 2">
    <name type="scientific">Sorangium cellulosum</name>
    <name type="common">Polyangium cellulosum</name>
    <dbReference type="NCBI Taxonomy" id="56"/>
    <lineage>
        <taxon>Bacteria</taxon>
        <taxon>Pseudomonadati</taxon>
        <taxon>Myxococcota</taxon>
        <taxon>Polyangia</taxon>
        <taxon>Polyangiales</taxon>
        <taxon>Polyangiaceae</taxon>
        <taxon>Sorangium</taxon>
    </lineage>
</organism>
<dbReference type="AlphaFoldDB" id="A0A4P2QZ03"/>
<protein>
    <submittedName>
        <fullName evidence="1">Uncharacterized protein</fullName>
    </submittedName>
</protein>
<dbReference type="EMBL" id="CP012672">
    <property type="protein sequence ID" value="AUX35548.1"/>
    <property type="molecule type" value="Genomic_DNA"/>
</dbReference>
<gene>
    <name evidence="1" type="ORF">SOCE836_077420</name>
</gene>
<evidence type="ECO:0000313" key="2">
    <source>
        <dbReference type="Proteomes" id="UP000295497"/>
    </source>
</evidence>
<name>A0A4P2QZ03_SORCE</name>